<evidence type="ECO:0000313" key="2">
    <source>
        <dbReference type="Proteomes" id="UP000308600"/>
    </source>
</evidence>
<evidence type="ECO:0000313" key="1">
    <source>
        <dbReference type="EMBL" id="TFK63360.1"/>
    </source>
</evidence>
<accession>A0ACD3ACG7</accession>
<name>A0ACD3ACG7_9AGAR</name>
<feature type="non-terminal residue" evidence="1">
    <location>
        <position position="1"/>
    </location>
</feature>
<sequence>LLNEFRQKYHNFVNKIHDLTSSPTDTVVLDRLHDDIVHFSALVQEHRHIFLEQELQVLEQNLRIMAQDVRMFHSTMSETSNNGCPVILEYIHTGGRGRPAVRIDRDFLAWAIQLRGVSGIARFLGIGRKTVRKALVEYGLREPGECPLAFRRDQTAQDGPRYTSLQADISDEYLDNTITDIRASYQRAGLSMLFGMLRALGLKAHNNNKGATVLELFHQA</sequence>
<feature type="non-terminal residue" evidence="1">
    <location>
        <position position="220"/>
    </location>
</feature>
<keyword evidence="2" id="KW-1185">Reference proteome</keyword>
<protein>
    <submittedName>
        <fullName evidence="1">Uncharacterized protein</fullName>
    </submittedName>
</protein>
<proteinExistence type="predicted"/>
<reference evidence="1 2" key="1">
    <citation type="journal article" date="2019" name="Nat. Ecol. Evol.">
        <title>Megaphylogeny resolves global patterns of mushroom evolution.</title>
        <authorList>
            <person name="Varga T."/>
            <person name="Krizsan K."/>
            <person name="Foldi C."/>
            <person name="Dima B."/>
            <person name="Sanchez-Garcia M."/>
            <person name="Sanchez-Ramirez S."/>
            <person name="Szollosi G.J."/>
            <person name="Szarkandi J.G."/>
            <person name="Papp V."/>
            <person name="Albert L."/>
            <person name="Andreopoulos W."/>
            <person name="Angelini C."/>
            <person name="Antonin V."/>
            <person name="Barry K.W."/>
            <person name="Bougher N.L."/>
            <person name="Buchanan P."/>
            <person name="Buyck B."/>
            <person name="Bense V."/>
            <person name="Catcheside P."/>
            <person name="Chovatia M."/>
            <person name="Cooper J."/>
            <person name="Damon W."/>
            <person name="Desjardin D."/>
            <person name="Finy P."/>
            <person name="Geml J."/>
            <person name="Haridas S."/>
            <person name="Hughes K."/>
            <person name="Justo A."/>
            <person name="Karasinski D."/>
            <person name="Kautmanova I."/>
            <person name="Kiss B."/>
            <person name="Kocsube S."/>
            <person name="Kotiranta H."/>
            <person name="LaButti K.M."/>
            <person name="Lechner B.E."/>
            <person name="Liimatainen K."/>
            <person name="Lipzen A."/>
            <person name="Lukacs Z."/>
            <person name="Mihaltcheva S."/>
            <person name="Morgado L.N."/>
            <person name="Niskanen T."/>
            <person name="Noordeloos M.E."/>
            <person name="Ohm R.A."/>
            <person name="Ortiz-Santana B."/>
            <person name="Ovrebo C."/>
            <person name="Racz N."/>
            <person name="Riley R."/>
            <person name="Savchenko A."/>
            <person name="Shiryaev A."/>
            <person name="Soop K."/>
            <person name="Spirin V."/>
            <person name="Szebenyi C."/>
            <person name="Tomsovsky M."/>
            <person name="Tulloss R.E."/>
            <person name="Uehling J."/>
            <person name="Grigoriev I.V."/>
            <person name="Vagvolgyi C."/>
            <person name="Papp T."/>
            <person name="Martin F.M."/>
            <person name="Miettinen O."/>
            <person name="Hibbett D.S."/>
            <person name="Nagy L.G."/>
        </authorList>
    </citation>
    <scope>NUCLEOTIDE SEQUENCE [LARGE SCALE GENOMIC DNA]</scope>
    <source>
        <strain evidence="1 2">NL-1719</strain>
    </source>
</reference>
<dbReference type="Proteomes" id="UP000308600">
    <property type="component" value="Unassembled WGS sequence"/>
</dbReference>
<dbReference type="EMBL" id="ML208526">
    <property type="protein sequence ID" value="TFK63360.1"/>
    <property type="molecule type" value="Genomic_DNA"/>
</dbReference>
<gene>
    <name evidence="1" type="ORF">BDN72DRAFT_750120</name>
</gene>
<organism evidence="1 2">
    <name type="scientific">Pluteus cervinus</name>
    <dbReference type="NCBI Taxonomy" id="181527"/>
    <lineage>
        <taxon>Eukaryota</taxon>
        <taxon>Fungi</taxon>
        <taxon>Dikarya</taxon>
        <taxon>Basidiomycota</taxon>
        <taxon>Agaricomycotina</taxon>
        <taxon>Agaricomycetes</taxon>
        <taxon>Agaricomycetidae</taxon>
        <taxon>Agaricales</taxon>
        <taxon>Pluteineae</taxon>
        <taxon>Pluteaceae</taxon>
        <taxon>Pluteus</taxon>
    </lineage>
</organism>